<dbReference type="InterPro" id="IPR053182">
    <property type="entry name" value="YobU-like_regulator"/>
</dbReference>
<evidence type="ECO:0000313" key="3">
    <source>
        <dbReference type="Proteomes" id="UP001596043"/>
    </source>
</evidence>
<dbReference type="PANTHER" id="PTHR36444:SF2">
    <property type="entry name" value="TRANSCRIPTIONAL REGULATOR PROTEIN YOBU-RELATED"/>
    <property type="match status" value="1"/>
</dbReference>
<gene>
    <name evidence="2" type="ORF">ACFO3O_03130</name>
</gene>
<dbReference type="InterPro" id="IPR011256">
    <property type="entry name" value="Reg_factor_effector_dom_sf"/>
</dbReference>
<dbReference type="PANTHER" id="PTHR36444">
    <property type="entry name" value="TRANSCRIPTIONAL REGULATOR PROTEIN YOBU-RELATED"/>
    <property type="match status" value="1"/>
</dbReference>
<proteinExistence type="predicted"/>
<dbReference type="Proteomes" id="UP001596043">
    <property type="component" value="Unassembled WGS sequence"/>
</dbReference>
<dbReference type="SUPFAM" id="SSF55136">
    <property type="entry name" value="Probable bacterial effector-binding domain"/>
    <property type="match status" value="1"/>
</dbReference>
<sequence length="158" mass="18543">MPEIKLTTEKIIIGLREVMSLSNNTTPMLWKKFGPRRKEIIDTTCVGSYSIQVYDEKFTRGEFLPTTRFEKWAGVEVVAKDKVPLGMEVLTIPAGKWAVFQYQGMATQFYKMAQYIYEEWLPNSEYKLDHRPHFEYMPPDYLGPMHPDAKEEVWIPIK</sequence>
<organism evidence="2 3">
    <name type="scientific">Dokdonia ponticola</name>
    <dbReference type="NCBI Taxonomy" id="2041041"/>
    <lineage>
        <taxon>Bacteria</taxon>
        <taxon>Pseudomonadati</taxon>
        <taxon>Bacteroidota</taxon>
        <taxon>Flavobacteriia</taxon>
        <taxon>Flavobacteriales</taxon>
        <taxon>Flavobacteriaceae</taxon>
        <taxon>Dokdonia</taxon>
    </lineage>
</organism>
<dbReference type="Pfam" id="PF06445">
    <property type="entry name" value="GyrI-like"/>
    <property type="match status" value="1"/>
</dbReference>
<protein>
    <submittedName>
        <fullName evidence="2">GyrI-like domain-containing protein</fullName>
    </submittedName>
</protein>
<dbReference type="EMBL" id="JBHSFV010000001">
    <property type="protein sequence ID" value="MFC4632882.1"/>
    <property type="molecule type" value="Genomic_DNA"/>
</dbReference>
<reference evidence="3" key="1">
    <citation type="journal article" date="2019" name="Int. J. Syst. Evol. Microbiol.">
        <title>The Global Catalogue of Microorganisms (GCM) 10K type strain sequencing project: providing services to taxonomists for standard genome sequencing and annotation.</title>
        <authorList>
            <consortium name="The Broad Institute Genomics Platform"/>
            <consortium name="The Broad Institute Genome Sequencing Center for Infectious Disease"/>
            <person name="Wu L."/>
            <person name="Ma J."/>
        </authorList>
    </citation>
    <scope>NUCLEOTIDE SEQUENCE [LARGE SCALE GENOMIC DNA]</scope>
    <source>
        <strain evidence="3">YJ-61-S</strain>
    </source>
</reference>
<comment type="caution">
    <text evidence="2">The sequence shown here is derived from an EMBL/GenBank/DDBJ whole genome shotgun (WGS) entry which is preliminary data.</text>
</comment>
<dbReference type="InterPro" id="IPR010499">
    <property type="entry name" value="AraC_E-bd"/>
</dbReference>
<evidence type="ECO:0000313" key="2">
    <source>
        <dbReference type="EMBL" id="MFC4632882.1"/>
    </source>
</evidence>
<keyword evidence="3" id="KW-1185">Reference proteome</keyword>
<dbReference type="RefSeq" id="WP_379977047.1">
    <property type="nucleotide sequence ID" value="NZ_JBHSFV010000001.1"/>
</dbReference>
<dbReference type="SMART" id="SM00871">
    <property type="entry name" value="AraC_E_bind"/>
    <property type="match status" value="1"/>
</dbReference>
<feature type="domain" description="AraC effector-binding" evidence="1">
    <location>
        <begin position="1"/>
        <end position="158"/>
    </location>
</feature>
<dbReference type="Gene3D" id="3.20.80.10">
    <property type="entry name" value="Regulatory factor, effector binding domain"/>
    <property type="match status" value="1"/>
</dbReference>
<dbReference type="InterPro" id="IPR029442">
    <property type="entry name" value="GyrI-like"/>
</dbReference>
<name>A0ABV9HRT9_9FLAO</name>
<evidence type="ECO:0000259" key="1">
    <source>
        <dbReference type="SMART" id="SM00871"/>
    </source>
</evidence>
<accession>A0ABV9HRT9</accession>